<protein>
    <recommendedName>
        <fullName evidence="5">Secreted protein</fullName>
    </recommendedName>
</protein>
<dbReference type="GeneID" id="28991928"/>
<dbReference type="EMBL" id="KV440977">
    <property type="protein sequence ID" value="OAD75343.1"/>
    <property type="molecule type" value="Genomic_DNA"/>
</dbReference>
<dbReference type="RefSeq" id="XP_018293383.1">
    <property type="nucleotide sequence ID" value="XM_018431022.1"/>
</dbReference>
<evidence type="ECO:0000256" key="1">
    <source>
        <dbReference type="SAM" id="MobiDB-lite"/>
    </source>
</evidence>
<feature type="compositionally biased region" description="Polar residues" evidence="1">
    <location>
        <begin position="116"/>
        <end position="137"/>
    </location>
</feature>
<accession>A0A162UHV6</accession>
<proteinExistence type="predicted"/>
<dbReference type="InParanoid" id="A0A162UHV6"/>
<feature type="compositionally biased region" description="Polar residues" evidence="1">
    <location>
        <begin position="95"/>
        <end position="104"/>
    </location>
</feature>
<feature type="region of interest" description="Disordered" evidence="1">
    <location>
        <begin position="68"/>
        <end position="137"/>
    </location>
</feature>
<keyword evidence="2" id="KW-0732">Signal</keyword>
<evidence type="ECO:0008006" key="5">
    <source>
        <dbReference type="Google" id="ProtNLM"/>
    </source>
</evidence>
<dbReference type="VEuPathDB" id="FungiDB:PHYBLDRAFT_143599"/>
<sequence length="158" mass="16261">MKLTTVLLSLALSAASCSAVCNCLATDQTCLNKCVTDGNNCVTACKENTVCYQNCIGNNWPSAGITTGSWSQPIATPLPSASPTQVNTPSPPHPSGSTVSQAPPSSLPPVGAKVATPSNNVLANTKTSTPSSNGLRQDTNWALWGSLAVSGLWWLTSQ</sequence>
<dbReference type="OrthoDB" id="2289000at2759"/>
<keyword evidence="4" id="KW-1185">Reference proteome</keyword>
<organism evidence="3 4">
    <name type="scientific">Phycomyces blakesleeanus (strain ATCC 8743b / DSM 1359 / FGSC 10004 / NBRC 33097 / NRRL 1555)</name>
    <dbReference type="NCBI Taxonomy" id="763407"/>
    <lineage>
        <taxon>Eukaryota</taxon>
        <taxon>Fungi</taxon>
        <taxon>Fungi incertae sedis</taxon>
        <taxon>Mucoromycota</taxon>
        <taxon>Mucoromycotina</taxon>
        <taxon>Mucoromycetes</taxon>
        <taxon>Mucorales</taxon>
        <taxon>Phycomycetaceae</taxon>
        <taxon>Phycomyces</taxon>
    </lineage>
</organism>
<gene>
    <name evidence="3" type="ORF">PHYBLDRAFT_143599</name>
</gene>
<feature type="chain" id="PRO_5007840120" description="Secreted protein" evidence="2">
    <location>
        <begin position="20"/>
        <end position="158"/>
    </location>
</feature>
<dbReference type="PROSITE" id="PS51257">
    <property type="entry name" value="PROKAR_LIPOPROTEIN"/>
    <property type="match status" value="1"/>
</dbReference>
<evidence type="ECO:0000256" key="2">
    <source>
        <dbReference type="SAM" id="SignalP"/>
    </source>
</evidence>
<dbReference type="AlphaFoldDB" id="A0A162UHV6"/>
<feature type="compositionally biased region" description="Polar residues" evidence="1">
    <location>
        <begin position="68"/>
        <end position="88"/>
    </location>
</feature>
<dbReference type="Proteomes" id="UP000077315">
    <property type="component" value="Unassembled WGS sequence"/>
</dbReference>
<evidence type="ECO:0000313" key="4">
    <source>
        <dbReference type="Proteomes" id="UP000077315"/>
    </source>
</evidence>
<evidence type="ECO:0000313" key="3">
    <source>
        <dbReference type="EMBL" id="OAD75343.1"/>
    </source>
</evidence>
<name>A0A162UHV6_PHYB8</name>
<feature type="signal peptide" evidence="2">
    <location>
        <begin position="1"/>
        <end position="19"/>
    </location>
</feature>
<reference evidence="4" key="1">
    <citation type="submission" date="2015-06" db="EMBL/GenBank/DDBJ databases">
        <title>Expansion of signal transduction pathways in fungi by whole-genome duplication.</title>
        <authorList>
            <consortium name="DOE Joint Genome Institute"/>
            <person name="Corrochano L.M."/>
            <person name="Kuo A."/>
            <person name="Marcet-Houben M."/>
            <person name="Polaino S."/>
            <person name="Salamov A."/>
            <person name="Villalobos J.M."/>
            <person name="Alvarez M.I."/>
            <person name="Avalos J."/>
            <person name="Benito E.P."/>
            <person name="Benoit I."/>
            <person name="Burger G."/>
            <person name="Camino L.P."/>
            <person name="Canovas D."/>
            <person name="Cerda-Olmedo E."/>
            <person name="Cheng J.-F."/>
            <person name="Dominguez A."/>
            <person name="Elias M."/>
            <person name="Eslava A.P."/>
            <person name="Glaser F."/>
            <person name="Grimwood J."/>
            <person name="Gutierrez G."/>
            <person name="Heitman J."/>
            <person name="Henrissat B."/>
            <person name="Iturriaga E.A."/>
            <person name="Lang B.F."/>
            <person name="Lavin J.L."/>
            <person name="Lee S."/>
            <person name="Li W."/>
            <person name="Lindquist E."/>
            <person name="Lopez-Garcia S."/>
            <person name="Luque E.M."/>
            <person name="Marcos A.T."/>
            <person name="Martin J."/>
            <person name="McCluskey K."/>
            <person name="Medina H.R."/>
            <person name="Miralles-Duran A."/>
            <person name="Miyazaki A."/>
            <person name="Munoz-Torres E."/>
            <person name="Oguiza J.A."/>
            <person name="Ohm R."/>
            <person name="Olmedo M."/>
            <person name="Orejas M."/>
            <person name="Ortiz-Castellanos L."/>
            <person name="Pisabarro A.G."/>
            <person name="Rodriguez-Romero J."/>
            <person name="Ruiz-Herrera J."/>
            <person name="Ruiz-Vazquez R."/>
            <person name="Sanz C."/>
            <person name="Schackwitz W."/>
            <person name="Schmutz J."/>
            <person name="Shahriari M."/>
            <person name="Shelest E."/>
            <person name="Silva-Franco F."/>
            <person name="Soanes D."/>
            <person name="Syed K."/>
            <person name="Tagua V.G."/>
            <person name="Talbot N.J."/>
            <person name="Thon M."/>
            <person name="De vries R.P."/>
            <person name="Wiebenga A."/>
            <person name="Yadav J.S."/>
            <person name="Braun E.L."/>
            <person name="Baker S."/>
            <person name="Garre V."/>
            <person name="Horwitz B."/>
            <person name="Torres-Martinez S."/>
            <person name="Idnurm A."/>
            <person name="Herrera-Estrella A."/>
            <person name="Gabaldon T."/>
            <person name="Grigoriev I.V."/>
        </authorList>
    </citation>
    <scope>NUCLEOTIDE SEQUENCE [LARGE SCALE GENOMIC DNA]</scope>
    <source>
        <strain evidence="4">NRRL 1555(-)</strain>
    </source>
</reference>